<sequence>MITPGTGTVPEVRHDSFTVGLDLPAPPEMVFDAFADTPLRRRWFRLPGRELSYRHDFAVPGGETATSEFPVPDAPPERLAYASRYLDITSAARIVYTYTSTVNDLLRWTSLVTVELRPEGGGTRLRWTEQAAFLTPSEEPAHDLPHLRGATRLRLNGLAAAVRAG</sequence>
<comment type="similarity">
    <text evidence="1">Belongs to the AHA1 family.</text>
</comment>
<evidence type="ECO:0000313" key="3">
    <source>
        <dbReference type="EMBL" id="AWT41206.1"/>
    </source>
</evidence>
<organism evidence="3 4">
    <name type="scientific">Streptomyces actuosus</name>
    <dbReference type="NCBI Taxonomy" id="1885"/>
    <lineage>
        <taxon>Bacteria</taxon>
        <taxon>Bacillati</taxon>
        <taxon>Actinomycetota</taxon>
        <taxon>Actinomycetes</taxon>
        <taxon>Kitasatosporales</taxon>
        <taxon>Streptomycetaceae</taxon>
        <taxon>Streptomyces</taxon>
    </lineage>
</organism>
<evidence type="ECO:0000256" key="1">
    <source>
        <dbReference type="ARBA" id="ARBA00006817"/>
    </source>
</evidence>
<dbReference type="OrthoDB" id="9803476at2"/>
<accession>A0A2U9NVD8</accession>
<dbReference type="KEGG" id="sact:DMT42_01960"/>
<dbReference type="RefSeq" id="WP_110626142.1">
    <property type="nucleotide sequence ID" value="NZ_CP029788.1"/>
</dbReference>
<reference evidence="3 4" key="1">
    <citation type="submission" date="2018-06" db="EMBL/GenBank/DDBJ databases">
        <title>The complete genome sequence of a nosiheptide producer Streptomyces actuosus ATCC 25421: deducing the ability of producing a new class III lantibiotics.</title>
        <authorList>
            <person name="Liu W."/>
            <person name="Sun F."/>
            <person name="Hu Y."/>
        </authorList>
    </citation>
    <scope>NUCLEOTIDE SEQUENCE [LARGE SCALE GENOMIC DNA]</scope>
    <source>
        <strain evidence="3 4">ATCC 25421</strain>
    </source>
</reference>
<name>A0A2U9NVD8_STRAS</name>
<dbReference type="SUPFAM" id="SSF55961">
    <property type="entry name" value="Bet v1-like"/>
    <property type="match status" value="1"/>
</dbReference>
<dbReference type="InterPro" id="IPR013538">
    <property type="entry name" value="ASHA1/2-like_C"/>
</dbReference>
<dbReference type="Pfam" id="PF08327">
    <property type="entry name" value="AHSA1"/>
    <property type="match status" value="1"/>
</dbReference>
<proteinExistence type="inferred from homology"/>
<dbReference type="Proteomes" id="UP000247634">
    <property type="component" value="Chromosome"/>
</dbReference>
<dbReference type="Gene3D" id="3.30.530.20">
    <property type="match status" value="1"/>
</dbReference>
<feature type="domain" description="Activator of Hsp90 ATPase homologue 1/2-like C-terminal" evidence="2">
    <location>
        <begin position="25"/>
        <end position="142"/>
    </location>
</feature>
<keyword evidence="4" id="KW-1185">Reference proteome</keyword>
<dbReference type="AlphaFoldDB" id="A0A2U9NVD8"/>
<protein>
    <recommendedName>
        <fullName evidence="2">Activator of Hsp90 ATPase homologue 1/2-like C-terminal domain-containing protein</fullName>
    </recommendedName>
</protein>
<evidence type="ECO:0000259" key="2">
    <source>
        <dbReference type="Pfam" id="PF08327"/>
    </source>
</evidence>
<dbReference type="InterPro" id="IPR023393">
    <property type="entry name" value="START-like_dom_sf"/>
</dbReference>
<gene>
    <name evidence="3" type="ORF">DMT42_01960</name>
</gene>
<evidence type="ECO:0000313" key="4">
    <source>
        <dbReference type="Proteomes" id="UP000247634"/>
    </source>
</evidence>
<dbReference type="EMBL" id="CP029788">
    <property type="protein sequence ID" value="AWT41206.1"/>
    <property type="molecule type" value="Genomic_DNA"/>
</dbReference>